<evidence type="ECO:0000256" key="2">
    <source>
        <dbReference type="ARBA" id="ARBA00022448"/>
    </source>
</evidence>
<evidence type="ECO:0000256" key="7">
    <source>
        <dbReference type="ARBA" id="ARBA00022967"/>
    </source>
</evidence>
<dbReference type="InterPro" id="IPR017871">
    <property type="entry name" value="ABC_transporter-like_CS"/>
</dbReference>
<dbReference type="PROSITE" id="PS00211">
    <property type="entry name" value="ABC_TRANSPORTER_1"/>
    <property type="match status" value="1"/>
</dbReference>
<feature type="compositionally biased region" description="Basic and acidic residues" evidence="9">
    <location>
        <begin position="280"/>
        <end position="289"/>
    </location>
</feature>
<dbReference type="PROSITE" id="PS50893">
    <property type="entry name" value="ABC_TRANSPORTER_2"/>
    <property type="match status" value="1"/>
</dbReference>
<comment type="subcellular location">
    <subcellularLocation>
        <location evidence="1">Membrane</location>
    </subcellularLocation>
</comment>
<keyword evidence="5" id="KW-0547">Nucleotide-binding</keyword>
<dbReference type="GO" id="GO:0016020">
    <property type="term" value="C:membrane"/>
    <property type="evidence" value="ECO:0007669"/>
    <property type="project" value="UniProtKB-SubCell"/>
</dbReference>
<evidence type="ECO:0000256" key="3">
    <source>
        <dbReference type="ARBA" id="ARBA00022475"/>
    </source>
</evidence>
<dbReference type="GO" id="GO:0005524">
    <property type="term" value="F:ATP binding"/>
    <property type="evidence" value="ECO:0007669"/>
    <property type="project" value="UniProtKB-KW"/>
</dbReference>
<evidence type="ECO:0000256" key="1">
    <source>
        <dbReference type="ARBA" id="ARBA00004370"/>
    </source>
</evidence>
<organism evidence="11">
    <name type="scientific">marine metagenome</name>
    <dbReference type="NCBI Taxonomy" id="408172"/>
    <lineage>
        <taxon>unclassified sequences</taxon>
        <taxon>metagenomes</taxon>
        <taxon>ecological metagenomes</taxon>
    </lineage>
</organism>
<evidence type="ECO:0000256" key="5">
    <source>
        <dbReference type="ARBA" id="ARBA00022741"/>
    </source>
</evidence>
<dbReference type="SUPFAM" id="SSF52540">
    <property type="entry name" value="P-loop containing nucleoside triphosphate hydrolases"/>
    <property type="match status" value="1"/>
</dbReference>
<evidence type="ECO:0000256" key="6">
    <source>
        <dbReference type="ARBA" id="ARBA00022840"/>
    </source>
</evidence>
<dbReference type="InterPro" id="IPR003439">
    <property type="entry name" value="ABC_transporter-like_ATP-bd"/>
</dbReference>
<gene>
    <name evidence="11" type="ORF">METZ01_LOCUS380501</name>
</gene>
<feature type="non-terminal residue" evidence="11">
    <location>
        <position position="297"/>
    </location>
</feature>
<dbReference type="NCBIfam" id="TIGR01727">
    <property type="entry name" value="oligo_HPY"/>
    <property type="match status" value="1"/>
</dbReference>
<dbReference type="PANTHER" id="PTHR43297">
    <property type="entry name" value="OLIGOPEPTIDE TRANSPORT ATP-BINDING PROTEIN APPD"/>
    <property type="match status" value="1"/>
</dbReference>
<dbReference type="Gene3D" id="3.40.50.300">
    <property type="entry name" value="P-loop containing nucleotide triphosphate hydrolases"/>
    <property type="match status" value="1"/>
</dbReference>
<dbReference type="EMBL" id="UINC01140477">
    <property type="protein sequence ID" value="SVD27647.1"/>
    <property type="molecule type" value="Genomic_DNA"/>
</dbReference>
<name>A0A382U0Z6_9ZZZZ</name>
<evidence type="ECO:0000259" key="10">
    <source>
        <dbReference type="PROSITE" id="PS50893"/>
    </source>
</evidence>
<sequence length="297" mass="32663">MALAMMGYLKSGLRVLEGESLFRGRNVFDMDKQTLEGIRGGELALIPQNAGQSLTPSARIGRQIDESVKLHTDFSKKQRHDRVIELLLQVRLPQPQELLKRYPHELSGGQQQRVAIAMALAGEPDVLLLDEPTTGLDVTTQAHILELLRDLATETGTAMVYVSHDLGAIARVSDRIAVMYAGELVLEGSAHQVLKRPAHPYARGLLLSIPRLKKAVVPASMPGLPPPPGGAGQGCAFADRCPMTEQLCRDKRPALEPTAVQELVRCHFHERVDQLPLPESPKRPDRSNLDELNNILN</sequence>
<keyword evidence="2" id="KW-0813">Transport</keyword>
<evidence type="ECO:0000256" key="4">
    <source>
        <dbReference type="ARBA" id="ARBA00022519"/>
    </source>
</evidence>
<dbReference type="InterPro" id="IPR050388">
    <property type="entry name" value="ABC_Ni/Peptide_Import"/>
</dbReference>
<dbReference type="GO" id="GO:0016887">
    <property type="term" value="F:ATP hydrolysis activity"/>
    <property type="evidence" value="ECO:0007669"/>
    <property type="project" value="InterPro"/>
</dbReference>
<dbReference type="CDD" id="cd03257">
    <property type="entry name" value="ABC_NikE_OppD_transporters"/>
    <property type="match status" value="1"/>
</dbReference>
<keyword evidence="7" id="KW-1278">Translocase</keyword>
<reference evidence="11" key="1">
    <citation type="submission" date="2018-05" db="EMBL/GenBank/DDBJ databases">
        <authorList>
            <person name="Lanie J.A."/>
            <person name="Ng W.-L."/>
            <person name="Kazmierczak K.M."/>
            <person name="Andrzejewski T.M."/>
            <person name="Davidsen T.M."/>
            <person name="Wayne K.J."/>
            <person name="Tettelin H."/>
            <person name="Glass J.I."/>
            <person name="Rusch D."/>
            <person name="Podicherti R."/>
            <person name="Tsui H.-C.T."/>
            <person name="Winkler M.E."/>
        </authorList>
    </citation>
    <scope>NUCLEOTIDE SEQUENCE</scope>
</reference>
<keyword evidence="8" id="KW-0472">Membrane</keyword>
<evidence type="ECO:0000256" key="8">
    <source>
        <dbReference type="ARBA" id="ARBA00023136"/>
    </source>
</evidence>
<keyword evidence="4" id="KW-0997">Cell inner membrane</keyword>
<feature type="domain" description="ABC transporter" evidence="10">
    <location>
        <begin position="1"/>
        <end position="206"/>
    </location>
</feature>
<evidence type="ECO:0000313" key="11">
    <source>
        <dbReference type="EMBL" id="SVD27647.1"/>
    </source>
</evidence>
<dbReference type="Pfam" id="PF08352">
    <property type="entry name" value="oligo_HPY"/>
    <property type="match status" value="1"/>
</dbReference>
<protein>
    <recommendedName>
        <fullName evidence="10">ABC transporter domain-containing protein</fullName>
    </recommendedName>
</protein>
<dbReference type="Pfam" id="PF00005">
    <property type="entry name" value="ABC_tran"/>
    <property type="match status" value="1"/>
</dbReference>
<proteinExistence type="predicted"/>
<keyword evidence="6" id="KW-0067">ATP-binding</keyword>
<dbReference type="AlphaFoldDB" id="A0A382U0Z6"/>
<keyword evidence="3" id="KW-1003">Cell membrane</keyword>
<feature type="region of interest" description="Disordered" evidence="9">
    <location>
        <begin position="275"/>
        <end position="297"/>
    </location>
</feature>
<dbReference type="GO" id="GO:0015833">
    <property type="term" value="P:peptide transport"/>
    <property type="evidence" value="ECO:0007669"/>
    <property type="project" value="InterPro"/>
</dbReference>
<dbReference type="InterPro" id="IPR027417">
    <property type="entry name" value="P-loop_NTPase"/>
</dbReference>
<dbReference type="InterPro" id="IPR013563">
    <property type="entry name" value="Oligopep_ABC_C"/>
</dbReference>
<dbReference type="PANTHER" id="PTHR43297:SF14">
    <property type="entry name" value="ATPASE AAA-TYPE CORE DOMAIN-CONTAINING PROTEIN"/>
    <property type="match status" value="1"/>
</dbReference>
<evidence type="ECO:0000256" key="9">
    <source>
        <dbReference type="SAM" id="MobiDB-lite"/>
    </source>
</evidence>
<accession>A0A382U0Z6</accession>